<gene>
    <name evidence="12" type="ORF">PV11_02645</name>
</gene>
<organism evidence="12 13">
    <name type="scientific">Exophiala sideris</name>
    <dbReference type="NCBI Taxonomy" id="1016849"/>
    <lineage>
        <taxon>Eukaryota</taxon>
        <taxon>Fungi</taxon>
        <taxon>Dikarya</taxon>
        <taxon>Ascomycota</taxon>
        <taxon>Pezizomycotina</taxon>
        <taxon>Eurotiomycetes</taxon>
        <taxon>Chaetothyriomycetidae</taxon>
        <taxon>Chaetothyriales</taxon>
        <taxon>Herpotrichiellaceae</taxon>
        <taxon>Exophiala</taxon>
    </lineage>
</organism>
<name>A0A0D1YZX7_9EURO</name>
<accession>A0A0D1YZX7</accession>
<evidence type="ECO:0000256" key="3">
    <source>
        <dbReference type="ARBA" id="ARBA00011206"/>
    </source>
</evidence>
<dbReference type="HOGENOM" id="CLU_023294_0_0_1"/>
<feature type="domain" description="RNA polymerase III subunit RPC82-related helix-turn-helix" evidence="10">
    <location>
        <begin position="7"/>
        <end position="64"/>
    </location>
</feature>
<evidence type="ECO:0000256" key="6">
    <source>
        <dbReference type="ARBA" id="ARBA00023242"/>
    </source>
</evidence>
<keyword evidence="4 8" id="KW-0240">DNA-directed RNA polymerase</keyword>
<evidence type="ECO:0000256" key="7">
    <source>
        <dbReference type="ARBA" id="ARBA00025127"/>
    </source>
</evidence>
<reference evidence="12 13" key="1">
    <citation type="submission" date="2015-01" db="EMBL/GenBank/DDBJ databases">
        <title>The Genome Sequence of Exophiala sideris CBS121828.</title>
        <authorList>
            <consortium name="The Broad Institute Genomics Platform"/>
            <person name="Cuomo C."/>
            <person name="de Hoog S."/>
            <person name="Gorbushina A."/>
            <person name="Stielow B."/>
            <person name="Teixiera M."/>
            <person name="Abouelleil A."/>
            <person name="Chapman S.B."/>
            <person name="Priest M."/>
            <person name="Young S.K."/>
            <person name="Wortman J."/>
            <person name="Nusbaum C."/>
            <person name="Birren B."/>
        </authorList>
    </citation>
    <scope>NUCLEOTIDE SEQUENCE [LARGE SCALE GENOMIC DNA]</scope>
    <source>
        <strain evidence="12 13">CBS 121828</strain>
    </source>
</reference>
<dbReference type="OrthoDB" id="272392at2759"/>
<evidence type="ECO:0000313" key="12">
    <source>
        <dbReference type="EMBL" id="KIV87074.1"/>
    </source>
</evidence>
<dbReference type="Proteomes" id="UP000053599">
    <property type="component" value="Unassembled WGS sequence"/>
</dbReference>
<keyword evidence="6 8" id="KW-0539">Nucleus</keyword>
<comment type="function">
    <text evidence="7 8">DNA-dependent RNA polymerase catalyzes the transcription of DNA into RNA using the four ribonucleoside triphosphates as substrates. Specific core component of RNA polymerase III which synthesizes small RNAs, such as 5S rRNA and tRNAs.</text>
</comment>
<feature type="domain" description="DNA-directed RNA polymerase III subunit RPC3 winged-helix" evidence="11">
    <location>
        <begin position="408"/>
        <end position="474"/>
    </location>
</feature>
<evidence type="ECO:0000256" key="5">
    <source>
        <dbReference type="ARBA" id="ARBA00023163"/>
    </source>
</evidence>
<dbReference type="AlphaFoldDB" id="A0A0D1YZX7"/>
<dbReference type="InterPro" id="IPR039748">
    <property type="entry name" value="RPC3"/>
</dbReference>
<dbReference type="EMBL" id="KN846951">
    <property type="protein sequence ID" value="KIV87074.1"/>
    <property type="molecule type" value="Genomic_DNA"/>
</dbReference>
<dbReference type="Pfam" id="PF22536">
    <property type="entry name" value="WHD_POLR3C"/>
    <property type="match status" value="1"/>
</dbReference>
<dbReference type="STRING" id="1016849.A0A0D1YZX7"/>
<evidence type="ECO:0000259" key="9">
    <source>
        <dbReference type="Pfam" id="PF05645"/>
    </source>
</evidence>
<dbReference type="InterPro" id="IPR013197">
    <property type="entry name" value="RNA_pol_III_RPC82-rel_HTH"/>
</dbReference>
<dbReference type="Gene3D" id="1.10.10.10">
    <property type="entry name" value="Winged helix-like DNA-binding domain superfamily/Winged helix DNA-binding domain"/>
    <property type="match status" value="2"/>
</dbReference>
<dbReference type="Pfam" id="PF05645">
    <property type="entry name" value="RNA_pol_Rpc82"/>
    <property type="match status" value="1"/>
</dbReference>
<proteinExistence type="inferred from homology"/>
<comment type="subunit">
    <text evidence="3 8">Component of the RNA polymerase III (Pol III) complex consisting of 17 subunits.</text>
</comment>
<evidence type="ECO:0000259" key="10">
    <source>
        <dbReference type="Pfam" id="PF08221"/>
    </source>
</evidence>
<dbReference type="GO" id="GO:0005666">
    <property type="term" value="C:RNA polymerase III complex"/>
    <property type="evidence" value="ECO:0007669"/>
    <property type="project" value="UniProtKB-UniRule"/>
</dbReference>
<dbReference type="GO" id="GO:0003697">
    <property type="term" value="F:single-stranded DNA binding"/>
    <property type="evidence" value="ECO:0007669"/>
    <property type="project" value="UniProtKB-UniRule"/>
</dbReference>
<evidence type="ECO:0000313" key="13">
    <source>
        <dbReference type="Proteomes" id="UP000053599"/>
    </source>
</evidence>
<dbReference type="InterPro" id="IPR036388">
    <property type="entry name" value="WH-like_DNA-bd_sf"/>
</dbReference>
<dbReference type="InterPro" id="IPR008806">
    <property type="entry name" value="RNA_pol_III_Rpc82_C"/>
</dbReference>
<keyword evidence="5 8" id="KW-0804">Transcription</keyword>
<dbReference type="Pfam" id="PF08221">
    <property type="entry name" value="HTH_9"/>
    <property type="match status" value="1"/>
</dbReference>
<evidence type="ECO:0000256" key="1">
    <source>
        <dbReference type="ARBA" id="ARBA00004123"/>
    </source>
</evidence>
<feature type="domain" description="RNA polymerase III Rpc82 C -terminal" evidence="9">
    <location>
        <begin position="160"/>
        <end position="392"/>
    </location>
</feature>
<dbReference type="PANTHER" id="PTHR12949:SF0">
    <property type="entry name" value="DNA-DIRECTED RNA POLYMERASE III SUBUNIT RPC3"/>
    <property type="match status" value="1"/>
</dbReference>
<evidence type="ECO:0000256" key="4">
    <source>
        <dbReference type="ARBA" id="ARBA00022478"/>
    </source>
</evidence>
<comment type="subcellular location">
    <subcellularLocation>
        <location evidence="1 8">Nucleus</location>
    </subcellularLocation>
</comment>
<evidence type="ECO:0000256" key="8">
    <source>
        <dbReference type="RuleBase" id="RU367076"/>
    </source>
</evidence>
<evidence type="ECO:0000256" key="2">
    <source>
        <dbReference type="ARBA" id="ARBA00006835"/>
    </source>
</evidence>
<dbReference type="PANTHER" id="PTHR12949">
    <property type="entry name" value="RNA POLYMERASE III DNA DIRECTED -RELATED"/>
    <property type="match status" value="1"/>
</dbReference>
<evidence type="ECO:0000259" key="11">
    <source>
        <dbReference type="Pfam" id="PF22536"/>
    </source>
</evidence>
<dbReference type="GO" id="GO:0006351">
    <property type="term" value="P:DNA-templated transcription"/>
    <property type="evidence" value="ECO:0007669"/>
    <property type="project" value="InterPro"/>
</dbReference>
<dbReference type="InterPro" id="IPR055207">
    <property type="entry name" value="POLR3C_WHD"/>
</dbReference>
<protein>
    <recommendedName>
        <fullName evidence="8">DNA-directed RNA polymerase III subunit RPC3</fullName>
        <shortName evidence="8">RNA polymerase III subunit C3</shortName>
    </recommendedName>
</protein>
<comment type="similarity">
    <text evidence="2 8">Belongs to the RNA polymerase beta chain family.</text>
</comment>
<sequence length="561" mass="63876">MEEFSRLCCLIVEDVYGGFLAQIFKILTQLGRLSATQVAQKCRLPLRQVRTGLATLIQLRLVYHHTTSDGTLSTYQANTHNAYNLVRLGKLLALVEHSYGHAAATLMEHLATLGYATAEDLEAHIRADQESPTPRINGHAGTERQVNGDLNRRDRFIKVLKVLIENHYIVAMRDAHFQSLFDARQDIERQYRGLGLMPTNKTKKSQLEMDEKVDFELEKRLDPTISAASIMHELVSNNPDGPNTNAAQGRTLLCVDYSNVVKSIRTERLADAAERLLGREFASVTQAVCSQIELDSNLFKIRSQNNPMASKQRLDTSLLTADVSALSRAEDAEDGWLVDGYPANGYHTPRTNGTRNDPLISQRLAMLAEGPFHFISQEFSGSFLADRKQLSNYLRDQELLRLMGEQVDGPALRIIRMLANKGKLDEKSLQEVGLLSAKDLRQCLAQLQMKGFLELQEVPREAQRQPNRTIFLWFYDAERVRKVFLGHLFKTMARLYQRLQLERNRLSSTLSKIERTDVQGSEEEILPAGEFRLLSEWREREMWFTAELDRLDDSVAMLRDL</sequence>